<dbReference type="OrthoDB" id="9972212at2759"/>
<dbReference type="EMBL" id="CAIIXF020000001">
    <property type="protein sequence ID" value="CAH1776078.1"/>
    <property type="molecule type" value="Genomic_DNA"/>
</dbReference>
<dbReference type="Proteomes" id="UP000749559">
    <property type="component" value="Unassembled WGS sequence"/>
</dbReference>
<organism evidence="2 3">
    <name type="scientific">Owenia fusiformis</name>
    <name type="common">Polychaete worm</name>
    <dbReference type="NCBI Taxonomy" id="6347"/>
    <lineage>
        <taxon>Eukaryota</taxon>
        <taxon>Metazoa</taxon>
        <taxon>Spiralia</taxon>
        <taxon>Lophotrochozoa</taxon>
        <taxon>Annelida</taxon>
        <taxon>Polychaeta</taxon>
        <taxon>Sedentaria</taxon>
        <taxon>Canalipalpata</taxon>
        <taxon>Sabellida</taxon>
        <taxon>Oweniida</taxon>
        <taxon>Oweniidae</taxon>
        <taxon>Owenia</taxon>
    </lineage>
</organism>
<sequence length="150" mass="16822">MSVGLPGSVALHKTGGSSAYHESCIPAAKKNVSVPPPRQNYTEADYTKCDIVTQDEVWKQSVNKEKKGVKEWEENWGFMTEFDPKGRPKSAKEEPTNKSQFSEDINVPNTNSGNYGNRLNTEVGQTMQNMEFQFNSGSRKKKMGSDMICY</sequence>
<keyword evidence="3" id="KW-1185">Reference proteome</keyword>
<name>A0A8J1XR10_OWEFU</name>
<proteinExistence type="predicted"/>
<feature type="compositionally biased region" description="Polar residues" evidence="1">
    <location>
        <begin position="97"/>
        <end position="120"/>
    </location>
</feature>
<evidence type="ECO:0000313" key="3">
    <source>
        <dbReference type="Proteomes" id="UP000749559"/>
    </source>
</evidence>
<dbReference type="PANTHER" id="PTHR31909">
    <property type="entry name" value="CHROMOSOME 20 ORF85 FAMILY MEMBER"/>
    <property type="match status" value="1"/>
</dbReference>
<gene>
    <name evidence="2" type="ORF">OFUS_LOCUS3295</name>
</gene>
<protein>
    <submittedName>
        <fullName evidence="2">Uncharacterized protein</fullName>
    </submittedName>
</protein>
<dbReference type="PANTHER" id="PTHR31909:SF2">
    <property type="entry name" value="RIKEN CDNA 2410004P03 GENE"/>
    <property type="match status" value="1"/>
</dbReference>
<evidence type="ECO:0000256" key="1">
    <source>
        <dbReference type="SAM" id="MobiDB-lite"/>
    </source>
</evidence>
<dbReference type="Pfam" id="PF14945">
    <property type="entry name" value="LLC1"/>
    <property type="match status" value="1"/>
</dbReference>
<evidence type="ECO:0000313" key="2">
    <source>
        <dbReference type="EMBL" id="CAH1776078.1"/>
    </source>
</evidence>
<accession>A0A8J1XR10</accession>
<comment type="caution">
    <text evidence="2">The sequence shown here is derived from an EMBL/GenBank/DDBJ whole genome shotgun (WGS) entry which is preliminary data.</text>
</comment>
<dbReference type="InterPro" id="IPR020339">
    <property type="entry name" value="C20orf85-like"/>
</dbReference>
<feature type="compositionally biased region" description="Basic and acidic residues" evidence="1">
    <location>
        <begin position="82"/>
        <end position="96"/>
    </location>
</feature>
<reference evidence="2" key="1">
    <citation type="submission" date="2022-03" db="EMBL/GenBank/DDBJ databases">
        <authorList>
            <person name="Martin C."/>
        </authorList>
    </citation>
    <scope>NUCLEOTIDE SEQUENCE</scope>
</reference>
<feature type="region of interest" description="Disordered" evidence="1">
    <location>
        <begin position="78"/>
        <end position="120"/>
    </location>
</feature>
<dbReference type="AlphaFoldDB" id="A0A8J1XR10"/>